<dbReference type="PANTHER" id="PTHR22754">
    <property type="entry name" value="DISCO-INTERACTING PROTEIN 2 DIP2 -RELATED"/>
    <property type="match status" value="1"/>
</dbReference>
<gene>
    <name evidence="3" type="ORF">I553_4220</name>
</gene>
<dbReference type="InterPro" id="IPR042099">
    <property type="entry name" value="ANL_N_sf"/>
</dbReference>
<name>X8AGI1_MYCXE</name>
<sequence length="156" mass="16971">MIELRGEPITPGYITMGGFIPAQDEHGWYDTGDLGYITENGHIVVCGRVKDVIIMAGRNIYPTDIERAACRVPGCARAVRWPCASTPGTRGDVRRRGRVQRLRRSGRSASHRASGGPRSCHRGRRAARNVVVLGPGTIPKTPSGKLRRANSVTLVT</sequence>
<dbReference type="AlphaFoldDB" id="X8AGI1"/>
<dbReference type="PANTHER" id="PTHR22754:SF32">
    <property type="entry name" value="DISCO-INTERACTING PROTEIN 2"/>
    <property type="match status" value="1"/>
</dbReference>
<dbReference type="SUPFAM" id="SSF56801">
    <property type="entry name" value="Acetyl-CoA synthetase-like"/>
    <property type="match status" value="1"/>
</dbReference>
<comment type="caution">
    <text evidence="3">The sequence shown here is derived from an EMBL/GenBank/DDBJ whole genome shotgun (WGS) entry which is preliminary data.</text>
</comment>
<protein>
    <submittedName>
        <fullName evidence="3">AMP-binding enzyme family protein</fullName>
    </submittedName>
</protein>
<dbReference type="Gene3D" id="3.30.300.30">
    <property type="match status" value="1"/>
</dbReference>
<dbReference type="GO" id="GO:0006633">
    <property type="term" value="P:fatty acid biosynthetic process"/>
    <property type="evidence" value="ECO:0007669"/>
    <property type="project" value="TreeGrafter"/>
</dbReference>
<feature type="region of interest" description="Disordered" evidence="2">
    <location>
        <begin position="88"/>
        <end position="156"/>
    </location>
</feature>
<evidence type="ECO:0000313" key="3">
    <source>
        <dbReference type="EMBL" id="EUA29965.1"/>
    </source>
</evidence>
<accession>X8AGI1</accession>
<dbReference type="PATRIC" id="fig|1299334.3.peg.5907"/>
<reference evidence="3" key="1">
    <citation type="submission" date="2014-01" db="EMBL/GenBank/DDBJ databases">
        <authorList>
            <person name="Brown-Elliot B."/>
            <person name="Wallace R."/>
            <person name="Lenaerts A."/>
            <person name="Ordway D."/>
            <person name="DeGroote M.A."/>
            <person name="Parker T."/>
            <person name="Sizemore C."/>
            <person name="Tallon L.J."/>
            <person name="Sadzewicz L.K."/>
            <person name="Sengamalay N."/>
            <person name="Fraser C.M."/>
            <person name="Hine E."/>
            <person name="Shefchek K.A."/>
            <person name="Das S.P."/>
            <person name="Tettelin H."/>
        </authorList>
    </citation>
    <scope>NUCLEOTIDE SEQUENCE [LARGE SCALE GENOMIC DNA]</scope>
    <source>
        <strain evidence="3">4042</strain>
    </source>
</reference>
<comment type="similarity">
    <text evidence="1">Belongs to the ATP-dependent AMP-binding enzyme family.</text>
</comment>
<dbReference type="EMBL" id="JAOB01000060">
    <property type="protein sequence ID" value="EUA29965.1"/>
    <property type="molecule type" value="Genomic_DNA"/>
</dbReference>
<proteinExistence type="inferred from homology"/>
<feature type="compositionally biased region" description="Basic residues" evidence="2">
    <location>
        <begin position="93"/>
        <end position="110"/>
    </location>
</feature>
<dbReference type="GO" id="GO:0005886">
    <property type="term" value="C:plasma membrane"/>
    <property type="evidence" value="ECO:0007669"/>
    <property type="project" value="TreeGrafter"/>
</dbReference>
<evidence type="ECO:0000256" key="1">
    <source>
        <dbReference type="ARBA" id="ARBA00006432"/>
    </source>
</evidence>
<dbReference type="Gene3D" id="3.40.50.12780">
    <property type="entry name" value="N-terminal domain of ligase-like"/>
    <property type="match status" value="1"/>
</dbReference>
<dbReference type="InterPro" id="IPR045851">
    <property type="entry name" value="AMP-bd_C_sf"/>
</dbReference>
<dbReference type="GO" id="GO:0070566">
    <property type="term" value="F:adenylyltransferase activity"/>
    <property type="evidence" value="ECO:0007669"/>
    <property type="project" value="TreeGrafter"/>
</dbReference>
<evidence type="ECO:0000256" key="2">
    <source>
        <dbReference type="SAM" id="MobiDB-lite"/>
    </source>
</evidence>
<organism evidence="3">
    <name type="scientific">Mycobacterium xenopi 4042</name>
    <dbReference type="NCBI Taxonomy" id="1299334"/>
    <lineage>
        <taxon>Bacteria</taxon>
        <taxon>Bacillati</taxon>
        <taxon>Actinomycetota</taxon>
        <taxon>Actinomycetes</taxon>
        <taxon>Mycobacteriales</taxon>
        <taxon>Mycobacteriaceae</taxon>
        <taxon>Mycobacterium</taxon>
    </lineage>
</organism>